<reference evidence="2 3" key="1">
    <citation type="submission" date="2015-09" db="EMBL/GenBank/DDBJ databases">
        <title>Complete genome sequence of Defluviimonas alba cai42t isolated from an oilfield in Xinjiang.</title>
        <authorList>
            <person name="Geng S."/>
            <person name="Pan X."/>
            <person name="Wu X."/>
        </authorList>
    </citation>
    <scope>NUCLEOTIDE SEQUENCE [LARGE SCALE GENOMIC DNA]</scope>
    <source>
        <strain evidence="3">cai42</strain>
    </source>
</reference>
<dbReference type="KEGG" id="daa:AKL17_3675"/>
<dbReference type="STRING" id="1335048.AKL17_3675"/>
<dbReference type="PATRIC" id="fig|1335048.3.peg.3811"/>
<evidence type="ECO:0000259" key="1">
    <source>
        <dbReference type="Pfam" id="PF10074"/>
    </source>
</evidence>
<dbReference type="Proteomes" id="UP000076128">
    <property type="component" value="Chromosome"/>
</dbReference>
<protein>
    <recommendedName>
        <fullName evidence="1">T6SS Transcription factor RovC-like DNA binding domain-containing protein</fullName>
    </recommendedName>
</protein>
<name>A0A159Z899_9RHOB</name>
<keyword evidence="3" id="KW-1185">Reference proteome</keyword>
<dbReference type="Pfam" id="PF10074">
    <property type="entry name" value="RovC_DNA-bd"/>
    <property type="match status" value="1"/>
</dbReference>
<organism evidence="2 3">
    <name type="scientific">Frigidibacter mobilis</name>
    <dbReference type="NCBI Taxonomy" id="1335048"/>
    <lineage>
        <taxon>Bacteria</taxon>
        <taxon>Pseudomonadati</taxon>
        <taxon>Pseudomonadota</taxon>
        <taxon>Alphaproteobacteria</taxon>
        <taxon>Rhodobacterales</taxon>
        <taxon>Paracoccaceae</taxon>
        <taxon>Frigidibacter</taxon>
    </lineage>
</organism>
<accession>A0A159Z899</accession>
<proteinExistence type="predicted"/>
<dbReference type="RefSeq" id="WP_236937847.1">
    <property type="nucleotide sequence ID" value="NZ_CP012661.1"/>
</dbReference>
<evidence type="ECO:0000313" key="3">
    <source>
        <dbReference type="Proteomes" id="UP000076128"/>
    </source>
</evidence>
<sequence>MFWSPRLQPQAVILSPVEDETDETEPVITLAHLDGLDLRRAPDGWHGIWQVDGVAHQFWLPEAVPDAAAFYVARVPFDSFMELRSHAARRLWRSTRRRPPGPPFGELPAQLRQWHILSLRALDARLRGESYRTIAEVLLGFRGSKEDFESDPRKSKARRLVAHGLEMMRGGYRLLLHYPVKPWKR</sequence>
<feature type="domain" description="T6SS Transcription factor RovC-like DNA binding" evidence="1">
    <location>
        <begin position="74"/>
        <end position="177"/>
    </location>
</feature>
<dbReference type="InterPro" id="IPR018754">
    <property type="entry name" value="RovC-like_DNA-bd"/>
</dbReference>
<evidence type="ECO:0000313" key="2">
    <source>
        <dbReference type="EMBL" id="AMY70898.1"/>
    </source>
</evidence>
<dbReference type="EMBL" id="CP012661">
    <property type="protein sequence ID" value="AMY70898.1"/>
    <property type="molecule type" value="Genomic_DNA"/>
</dbReference>
<dbReference type="AlphaFoldDB" id="A0A159Z899"/>
<gene>
    <name evidence="2" type="ORF">AKL17_3675</name>
</gene>